<evidence type="ECO:0000313" key="3">
    <source>
        <dbReference type="EMBL" id="GGI88624.1"/>
    </source>
</evidence>
<name>A0A917JWK7_9GAMM</name>
<dbReference type="InterPro" id="IPR036278">
    <property type="entry name" value="Sialidase_sf"/>
</dbReference>
<dbReference type="PANTHER" id="PTHR47199:SF2">
    <property type="entry name" value="PHOTOSYSTEM II STABILITY_ASSEMBLY FACTOR HCF136, CHLOROPLASTIC"/>
    <property type="match status" value="1"/>
</dbReference>
<organism evidence="3 4">
    <name type="scientific">Shewanella gelidii</name>
    <dbReference type="NCBI Taxonomy" id="1642821"/>
    <lineage>
        <taxon>Bacteria</taxon>
        <taxon>Pseudomonadati</taxon>
        <taxon>Pseudomonadota</taxon>
        <taxon>Gammaproteobacteria</taxon>
        <taxon>Alteromonadales</taxon>
        <taxon>Shewanellaceae</taxon>
        <taxon>Shewanella</taxon>
    </lineage>
</organism>
<keyword evidence="4" id="KW-1185">Reference proteome</keyword>
<accession>A0A917JWK7</accession>
<reference evidence="3" key="1">
    <citation type="journal article" date="2014" name="Int. J. Syst. Evol. Microbiol.">
        <title>Complete genome sequence of Corynebacterium casei LMG S-19264T (=DSM 44701T), isolated from a smear-ripened cheese.</title>
        <authorList>
            <consortium name="US DOE Joint Genome Institute (JGI-PGF)"/>
            <person name="Walter F."/>
            <person name="Albersmeier A."/>
            <person name="Kalinowski J."/>
            <person name="Ruckert C."/>
        </authorList>
    </citation>
    <scope>NUCLEOTIDE SEQUENCE</scope>
    <source>
        <strain evidence="3">JCM 30804</strain>
    </source>
</reference>
<dbReference type="AlphaFoldDB" id="A0A917JWK7"/>
<reference evidence="3" key="2">
    <citation type="submission" date="2020-09" db="EMBL/GenBank/DDBJ databases">
        <authorList>
            <person name="Sun Q."/>
            <person name="Ohkuma M."/>
        </authorList>
    </citation>
    <scope>NUCLEOTIDE SEQUENCE</scope>
    <source>
        <strain evidence="3">JCM 30804</strain>
    </source>
</reference>
<feature type="domain" description="Photosynthesis system II assembly factor Ycf48/Hcf136-like" evidence="2">
    <location>
        <begin position="65"/>
        <end position="113"/>
    </location>
</feature>
<proteinExistence type="predicted"/>
<evidence type="ECO:0000259" key="2">
    <source>
        <dbReference type="Pfam" id="PF14870"/>
    </source>
</evidence>
<dbReference type="SUPFAM" id="SSF50939">
    <property type="entry name" value="Sialidases"/>
    <property type="match status" value="1"/>
</dbReference>
<dbReference type="PANTHER" id="PTHR47199">
    <property type="entry name" value="PHOTOSYSTEM II STABILITY/ASSEMBLY FACTOR HCF136, CHLOROPLASTIC"/>
    <property type="match status" value="1"/>
</dbReference>
<dbReference type="RefSeq" id="WP_188921939.1">
    <property type="nucleotide sequence ID" value="NZ_BMPZ01000009.1"/>
</dbReference>
<evidence type="ECO:0000256" key="1">
    <source>
        <dbReference type="SAM" id="SignalP"/>
    </source>
</evidence>
<dbReference type="InterPro" id="IPR028203">
    <property type="entry name" value="PSII_CF48-like_dom"/>
</dbReference>
<evidence type="ECO:0000313" key="4">
    <source>
        <dbReference type="Proteomes" id="UP000613743"/>
    </source>
</evidence>
<dbReference type="EMBL" id="BMPZ01000009">
    <property type="protein sequence ID" value="GGI88624.1"/>
    <property type="molecule type" value="Genomic_DNA"/>
</dbReference>
<sequence length="337" mass="37647">MSLRMLNCAMLFCVSFSFLSFSTSAENVDLSHQIQPLAQSSLILDIASLNESAIAVGERGHILIKKKLWQQVKSPVHSQLTKVYFIDDLLGWAVGHDATILHTQDGGLTWAVQLQSFELEKPFFDVFFFDDSHGVAVGAYGMFYRTQNGGETWHEEFHQELLFEEDVEYLEQLKVEDHELYLSERAALLPHFNRFYPLSDGRFLLVGELGLVAFSDDLGRTFQQTSFSYEGSIFNVIEYAQQVYVMGLRGNVFKTNASLHDWQSVKMPIESTLNGAIVEKGNLFLVGNAGAVVKISPSQAVELVVQKQGENIVAINKGPLGQIWLAGTKGLSSIELQ</sequence>
<protein>
    <recommendedName>
        <fullName evidence="2">Photosynthesis system II assembly factor Ycf48/Hcf136-like domain-containing protein</fullName>
    </recommendedName>
</protein>
<feature type="chain" id="PRO_5038000595" description="Photosynthesis system II assembly factor Ycf48/Hcf136-like domain-containing protein" evidence="1">
    <location>
        <begin position="26"/>
        <end position="337"/>
    </location>
</feature>
<comment type="caution">
    <text evidence="3">The sequence shown here is derived from an EMBL/GenBank/DDBJ whole genome shotgun (WGS) entry which is preliminary data.</text>
</comment>
<keyword evidence="1" id="KW-0732">Signal</keyword>
<gene>
    <name evidence="3" type="ORF">GCM10009332_27570</name>
</gene>
<dbReference type="Proteomes" id="UP000613743">
    <property type="component" value="Unassembled WGS sequence"/>
</dbReference>
<dbReference type="Pfam" id="PF14870">
    <property type="entry name" value="PSII_BNR"/>
    <property type="match status" value="1"/>
</dbReference>
<feature type="signal peptide" evidence="1">
    <location>
        <begin position="1"/>
        <end position="25"/>
    </location>
</feature>